<feature type="domain" description="Acyl-CoA dehydrogenase/oxidase N-terminal" evidence="9">
    <location>
        <begin position="6"/>
        <end position="118"/>
    </location>
</feature>
<dbReference type="EMBL" id="MLIQ01000015">
    <property type="protein sequence ID" value="OHU56961.1"/>
    <property type="molecule type" value="Genomic_DNA"/>
</dbReference>
<dbReference type="PANTHER" id="PTHR43292:SF3">
    <property type="entry name" value="ACYL-COA DEHYDROGENASE FADE29"/>
    <property type="match status" value="1"/>
</dbReference>
<dbReference type="SUPFAM" id="SSF47203">
    <property type="entry name" value="Acyl-CoA dehydrogenase C-terminal domain-like"/>
    <property type="match status" value="1"/>
</dbReference>
<dbReference type="Proteomes" id="UP000180043">
    <property type="component" value="Unassembled WGS sequence"/>
</dbReference>
<dbReference type="GO" id="GO:0050660">
    <property type="term" value="F:flavin adenine dinucleotide binding"/>
    <property type="evidence" value="ECO:0007669"/>
    <property type="project" value="InterPro"/>
</dbReference>
<reference evidence="10 11" key="1">
    <citation type="submission" date="2016-10" db="EMBL/GenBank/DDBJ databases">
        <title>Evaluation of Human, Veterinary and Environmental Mycobacterium chelonae Isolates by Core Genome Phylogenomic Analysis, Targeted Gene Comparison, and Anti-microbial Susceptibility Patterns: A Tale of Mistaken Identities.</title>
        <authorList>
            <person name="Fogelson S.B."/>
            <person name="Camus A.C."/>
            <person name="Lorenz W."/>
            <person name="Vasireddy R."/>
            <person name="Vasireddy S."/>
            <person name="Smith T."/>
            <person name="Brown-Elliott B.A."/>
            <person name="Wallace R.J.Jr."/>
            <person name="Hasan N.A."/>
            <person name="Reischl U."/>
            <person name="Sanchez S."/>
        </authorList>
    </citation>
    <scope>NUCLEOTIDE SEQUENCE [LARGE SCALE GENOMIC DNA]</scope>
    <source>
        <strain evidence="10 11">15515</strain>
    </source>
</reference>
<dbReference type="Pfam" id="PF02770">
    <property type="entry name" value="Acyl-CoA_dh_M"/>
    <property type="match status" value="1"/>
</dbReference>
<dbReference type="InterPro" id="IPR006091">
    <property type="entry name" value="Acyl-CoA_Oxase/DH_mid-dom"/>
</dbReference>
<dbReference type="InterPro" id="IPR009100">
    <property type="entry name" value="AcylCoA_DH/oxidase_NM_dom_sf"/>
</dbReference>
<evidence type="ECO:0000259" key="9">
    <source>
        <dbReference type="Pfam" id="PF02771"/>
    </source>
</evidence>
<dbReference type="InterPro" id="IPR046373">
    <property type="entry name" value="Acyl-CoA_Oxase/DH_mid-dom_sf"/>
</dbReference>
<evidence type="ECO:0000256" key="1">
    <source>
        <dbReference type="ARBA" id="ARBA00001974"/>
    </source>
</evidence>
<evidence type="ECO:0000256" key="5">
    <source>
        <dbReference type="ARBA" id="ARBA00023002"/>
    </source>
</evidence>
<organism evidence="10 11">
    <name type="scientific">Mycobacteroides chelonae</name>
    <name type="common">Mycobacterium chelonae</name>
    <dbReference type="NCBI Taxonomy" id="1774"/>
    <lineage>
        <taxon>Bacteria</taxon>
        <taxon>Bacillati</taxon>
        <taxon>Actinomycetota</taxon>
        <taxon>Actinomycetes</taxon>
        <taxon>Mycobacteriales</taxon>
        <taxon>Mycobacteriaceae</taxon>
        <taxon>Mycobacteroides</taxon>
    </lineage>
</organism>
<dbReference type="SUPFAM" id="SSF56645">
    <property type="entry name" value="Acyl-CoA dehydrogenase NM domain-like"/>
    <property type="match status" value="1"/>
</dbReference>
<dbReference type="Gene3D" id="1.10.540.10">
    <property type="entry name" value="Acyl-CoA dehydrogenase/oxidase, N-terminal domain"/>
    <property type="match status" value="1"/>
</dbReference>
<dbReference type="PANTHER" id="PTHR43292">
    <property type="entry name" value="ACYL-COA DEHYDROGENASE"/>
    <property type="match status" value="1"/>
</dbReference>
<dbReference type="Pfam" id="PF02771">
    <property type="entry name" value="Acyl-CoA_dh_N"/>
    <property type="match status" value="1"/>
</dbReference>
<evidence type="ECO:0000313" key="11">
    <source>
        <dbReference type="Proteomes" id="UP000180043"/>
    </source>
</evidence>
<evidence type="ECO:0000256" key="3">
    <source>
        <dbReference type="ARBA" id="ARBA00022630"/>
    </source>
</evidence>
<name>A0A1S1LPU2_MYCCH</name>
<feature type="domain" description="Acyl-CoA dehydrogenase/oxidase C-terminal" evidence="7">
    <location>
        <begin position="230"/>
        <end position="378"/>
    </location>
</feature>
<protein>
    <submittedName>
        <fullName evidence="10">Acyl-CoA dehydrogenase</fullName>
    </submittedName>
</protein>
<dbReference type="GO" id="GO:0005886">
    <property type="term" value="C:plasma membrane"/>
    <property type="evidence" value="ECO:0007669"/>
    <property type="project" value="TreeGrafter"/>
</dbReference>
<dbReference type="RefSeq" id="WP_070940567.1">
    <property type="nucleotide sequence ID" value="NZ_JAAOOR010000001.1"/>
</dbReference>
<gene>
    <name evidence="10" type="ORF">BKG82_14045</name>
</gene>
<dbReference type="InterPro" id="IPR052161">
    <property type="entry name" value="Mycobact_Acyl-CoA_DH"/>
</dbReference>
<keyword evidence="4 6" id="KW-0274">FAD</keyword>
<comment type="similarity">
    <text evidence="2 6">Belongs to the acyl-CoA dehydrogenase family.</text>
</comment>
<dbReference type="InterPro" id="IPR013786">
    <property type="entry name" value="AcylCoA_DH/ox_N"/>
</dbReference>
<dbReference type="Gene3D" id="1.20.140.10">
    <property type="entry name" value="Butyryl-CoA Dehydrogenase, subunit A, domain 3"/>
    <property type="match status" value="1"/>
</dbReference>
<comment type="caution">
    <text evidence="10">The sequence shown here is derived from an EMBL/GenBank/DDBJ whole genome shotgun (WGS) entry which is preliminary data.</text>
</comment>
<evidence type="ECO:0000313" key="10">
    <source>
        <dbReference type="EMBL" id="OHU56961.1"/>
    </source>
</evidence>
<feature type="domain" description="Acyl-CoA oxidase/dehydrogenase middle" evidence="8">
    <location>
        <begin position="122"/>
        <end position="210"/>
    </location>
</feature>
<evidence type="ECO:0000259" key="8">
    <source>
        <dbReference type="Pfam" id="PF02770"/>
    </source>
</evidence>
<dbReference type="InterPro" id="IPR009075">
    <property type="entry name" value="AcylCo_DH/oxidase_C"/>
</dbReference>
<evidence type="ECO:0000259" key="7">
    <source>
        <dbReference type="Pfam" id="PF00441"/>
    </source>
</evidence>
<dbReference type="Gene3D" id="2.40.110.10">
    <property type="entry name" value="Butyryl-CoA Dehydrogenase, subunit A, domain 2"/>
    <property type="match status" value="1"/>
</dbReference>
<keyword evidence="3 6" id="KW-0285">Flavoprotein</keyword>
<comment type="cofactor">
    <cofactor evidence="1 6">
        <name>FAD</name>
        <dbReference type="ChEBI" id="CHEBI:57692"/>
    </cofactor>
</comment>
<dbReference type="InterPro" id="IPR036250">
    <property type="entry name" value="AcylCo_DH-like_C"/>
</dbReference>
<keyword evidence="5 6" id="KW-0560">Oxidoreductase</keyword>
<dbReference type="InterPro" id="IPR037069">
    <property type="entry name" value="AcylCoA_DH/ox_N_sf"/>
</dbReference>
<dbReference type="Pfam" id="PF00441">
    <property type="entry name" value="Acyl-CoA_dh_1"/>
    <property type="match status" value="1"/>
</dbReference>
<accession>A0A1S1LPU2</accession>
<dbReference type="AlphaFoldDB" id="A0A1S1LPU2"/>
<evidence type="ECO:0000256" key="6">
    <source>
        <dbReference type="RuleBase" id="RU362125"/>
    </source>
</evidence>
<evidence type="ECO:0000256" key="4">
    <source>
        <dbReference type="ARBA" id="ARBA00022827"/>
    </source>
</evidence>
<sequence>MLIDLTPEQAKLQSDLRQYFSNLVTADETHEMMVDRHGSSYEAVVRRMGQDGWLGVGWPKEYGGHGFGPLEQQIFMNEVMRADVPMPLVTLQTVGPTLQKYGTEVQKKKFLPGILAGEIHFAIGYTEPEAGTDLASLRTTAVRDGDHYIVNGQKIFTTGAHQAQYIWLACRTDSDAPKHKGISILIVDTKDPGYSWTPIITNDGAHHTNATYYSDVRVPVDMLVGEENLGWKLITTQLNHERVSLGPSGRIAGMYDRVYEWAAKPGHDGVAPLAHEDVRRVLGEMKAVWRLNELLNWQVASSGDDISMADAAATKILATEWIQKLGRLSEGVVGRYGDPADANTAETLEWLDAQTKRHLVITFGGGVNEVMREMVATAGLGTPRVPR</sequence>
<proteinExistence type="inferred from homology"/>
<evidence type="ECO:0000256" key="2">
    <source>
        <dbReference type="ARBA" id="ARBA00009347"/>
    </source>
</evidence>
<dbReference type="GO" id="GO:0016627">
    <property type="term" value="F:oxidoreductase activity, acting on the CH-CH group of donors"/>
    <property type="evidence" value="ECO:0007669"/>
    <property type="project" value="InterPro"/>
</dbReference>